<keyword evidence="1" id="KW-0472">Membrane</keyword>
<protein>
    <submittedName>
        <fullName evidence="2">Uncharacterized protein</fullName>
    </submittedName>
</protein>
<reference evidence="2" key="1">
    <citation type="submission" date="2021-01" db="EMBL/GenBank/DDBJ databases">
        <authorList>
            <person name="Corre E."/>
            <person name="Pelletier E."/>
            <person name="Niang G."/>
            <person name="Scheremetjew M."/>
            <person name="Finn R."/>
            <person name="Kale V."/>
            <person name="Holt S."/>
            <person name="Cochrane G."/>
            <person name="Meng A."/>
            <person name="Brown T."/>
            <person name="Cohen L."/>
        </authorList>
    </citation>
    <scope>NUCLEOTIDE SEQUENCE</scope>
    <source>
        <strain evidence="2">PLY182g</strain>
    </source>
</reference>
<feature type="transmembrane region" description="Helical" evidence="1">
    <location>
        <begin position="41"/>
        <end position="63"/>
    </location>
</feature>
<feature type="transmembrane region" description="Helical" evidence="1">
    <location>
        <begin position="210"/>
        <end position="230"/>
    </location>
</feature>
<dbReference type="AlphaFoldDB" id="A0A7S0Q800"/>
<sequence>MLAEPVRDKLDPARCEHCRALKHDTNVNALQRLSELGTISAVNLCLALFSVIYLGCSVVSMILNTFDNDCYPCPEAATTTEVFHRIEFTTTFLFALVTTIALVFSPERRFSSPLLLRAIVLMNVCVSFIGMALVYIALEKFMTASHELEYMNELCMAIVDLLIVLTVLNGEGRSRVTPVTAAALAVSVPVLNLALFNLGHERKAHYVEFAFNMVSAAVSFWLCTDSMLLANRLKIDIMLAPEGLVGVVVDEAVACQAHRCGQSRKGPSQTVPLLRDSETGVAKGSNPDDVSVCHIAYTPPHLPDTPAPPKSTKPCSKVCAGVATS</sequence>
<feature type="transmembrane region" description="Helical" evidence="1">
    <location>
        <begin position="180"/>
        <end position="198"/>
    </location>
</feature>
<keyword evidence="1" id="KW-1133">Transmembrane helix</keyword>
<dbReference type="EMBL" id="HBEY01038553">
    <property type="protein sequence ID" value="CAD8614956.1"/>
    <property type="molecule type" value="Transcribed_RNA"/>
</dbReference>
<proteinExistence type="predicted"/>
<evidence type="ECO:0000256" key="1">
    <source>
        <dbReference type="SAM" id="Phobius"/>
    </source>
</evidence>
<keyword evidence="1" id="KW-0812">Transmembrane</keyword>
<feature type="transmembrane region" description="Helical" evidence="1">
    <location>
        <begin position="116"/>
        <end position="138"/>
    </location>
</feature>
<evidence type="ECO:0000313" key="2">
    <source>
        <dbReference type="EMBL" id="CAD8614956.1"/>
    </source>
</evidence>
<organism evidence="2">
    <name type="scientific">Coccolithus braarudii</name>
    <dbReference type="NCBI Taxonomy" id="221442"/>
    <lineage>
        <taxon>Eukaryota</taxon>
        <taxon>Haptista</taxon>
        <taxon>Haptophyta</taxon>
        <taxon>Prymnesiophyceae</taxon>
        <taxon>Coccolithales</taxon>
        <taxon>Coccolithaceae</taxon>
        <taxon>Coccolithus</taxon>
    </lineage>
</organism>
<feature type="transmembrane region" description="Helical" evidence="1">
    <location>
        <begin position="83"/>
        <end position="104"/>
    </location>
</feature>
<gene>
    <name evidence="2" type="ORF">CPEL01642_LOCUS18337</name>
</gene>
<name>A0A7S0Q800_9EUKA</name>
<accession>A0A7S0Q800</accession>